<reference evidence="2 3" key="1">
    <citation type="submission" date="2016-10" db="EMBL/GenBank/DDBJ databases">
        <title>Genome sequence of the basidiomycete white-rot fungus Trametes pubescens.</title>
        <authorList>
            <person name="Makela M.R."/>
            <person name="Granchi Z."/>
            <person name="Peng M."/>
            <person name="De Vries R.P."/>
            <person name="Grigoriev I."/>
            <person name="Riley R."/>
            <person name="Hilden K."/>
        </authorList>
    </citation>
    <scope>NUCLEOTIDE SEQUENCE [LARGE SCALE GENOMIC DNA]</scope>
    <source>
        <strain evidence="2 3">FBCC735</strain>
    </source>
</reference>
<dbReference type="OrthoDB" id="26184at2759"/>
<organism evidence="2 3">
    <name type="scientific">Trametes pubescens</name>
    <name type="common">White-rot fungus</name>
    <dbReference type="NCBI Taxonomy" id="154538"/>
    <lineage>
        <taxon>Eukaryota</taxon>
        <taxon>Fungi</taxon>
        <taxon>Dikarya</taxon>
        <taxon>Basidiomycota</taxon>
        <taxon>Agaricomycotina</taxon>
        <taxon>Agaricomycetes</taxon>
        <taxon>Polyporales</taxon>
        <taxon>Polyporaceae</taxon>
        <taxon>Trametes</taxon>
    </lineage>
</organism>
<feature type="compositionally biased region" description="Polar residues" evidence="1">
    <location>
        <begin position="56"/>
        <end position="65"/>
    </location>
</feature>
<keyword evidence="3" id="KW-1185">Reference proteome</keyword>
<dbReference type="EMBL" id="MNAD01001566">
    <property type="protein sequence ID" value="OJT03962.1"/>
    <property type="molecule type" value="Genomic_DNA"/>
</dbReference>
<dbReference type="STRING" id="154538.A0A1M2V8M3"/>
<gene>
    <name evidence="2" type="ORF">TRAPUB_5348</name>
</gene>
<evidence type="ECO:0000313" key="2">
    <source>
        <dbReference type="EMBL" id="OJT03962.1"/>
    </source>
</evidence>
<dbReference type="Proteomes" id="UP000184267">
    <property type="component" value="Unassembled WGS sequence"/>
</dbReference>
<dbReference type="AlphaFoldDB" id="A0A1M2V8M3"/>
<feature type="region of interest" description="Disordered" evidence="1">
    <location>
        <begin position="54"/>
        <end position="105"/>
    </location>
</feature>
<comment type="caution">
    <text evidence="2">The sequence shown here is derived from an EMBL/GenBank/DDBJ whole genome shotgun (WGS) entry which is preliminary data.</text>
</comment>
<name>A0A1M2V8M3_TRAPU</name>
<proteinExistence type="predicted"/>
<accession>A0A1M2V8M3</accession>
<evidence type="ECO:0000313" key="3">
    <source>
        <dbReference type="Proteomes" id="UP000184267"/>
    </source>
</evidence>
<protein>
    <submittedName>
        <fullName evidence="2">Uncharacterized protein</fullName>
    </submittedName>
</protein>
<feature type="non-terminal residue" evidence="2">
    <location>
        <position position="105"/>
    </location>
</feature>
<evidence type="ECO:0000256" key="1">
    <source>
        <dbReference type="SAM" id="MobiDB-lite"/>
    </source>
</evidence>
<sequence length="105" mass="10786">MLDNLPDETTDLLIDICTSLTPLSIEADEEEAAPAKQSGGGTSYLSYLALNRASAAESNAQTNGTKAPEPIARQDSAHEASQTSTPPPATPTTATAAKQLASSVK</sequence>